<sequence>MEQTNYKLTQQMVVSKERARKALLRAIDNAGDGGRVELGNGIRVISASKSEITLNDFGEEHQILKFNERTVK</sequence>
<dbReference type="KEGG" id="vg:5601994"/>
<protein>
    <submittedName>
        <fullName evidence="1">Gp005</fullName>
    </submittedName>
</protein>
<organism evidence="1 2">
    <name type="scientific">Lactococcus phage KSY1</name>
    <dbReference type="NCBI Taxonomy" id="2913972"/>
    <lineage>
        <taxon>Viruses</taxon>
        <taxon>Duplodnaviria</taxon>
        <taxon>Heunggongvirae</taxon>
        <taxon>Uroviricota</taxon>
        <taxon>Caudoviricetes</taxon>
        <taxon>Chopinvirus</taxon>
        <taxon>Chopinvirus KSY1</taxon>
    </lineage>
</organism>
<dbReference type="GeneID" id="5601994"/>
<dbReference type="RefSeq" id="YP_001469003.1">
    <property type="nucleotide sequence ID" value="NC_009817.1"/>
</dbReference>
<name>A6MA69_9CAUD</name>
<proteinExistence type="predicted"/>
<reference evidence="1 2" key="1">
    <citation type="journal article" date="2007" name="Virology">
        <title>KSY1, a lactococcal phage with a T7-like transcription.</title>
        <authorList>
            <person name="Chopin A."/>
            <person name="Deveau H."/>
            <person name="Ehrlich S.D."/>
            <person name="Moineau S."/>
            <person name="Chopin M.C."/>
        </authorList>
    </citation>
    <scope>NUCLEOTIDE SEQUENCE</scope>
</reference>
<keyword evidence="2" id="KW-1185">Reference proteome</keyword>
<evidence type="ECO:0000313" key="1">
    <source>
        <dbReference type="EMBL" id="ABG21547.1"/>
    </source>
</evidence>
<accession>A6MA69</accession>
<evidence type="ECO:0000313" key="2">
    <source>
        <dbReference type="Proteomes" id="UP000000714"/>
    </source>
</evidence>
<dbReference type="Proteomes" id="UP000000714">
    <property type="component" value="Segment"/>
</dbReference>
<dbReference type="EMBL" id="DQ535032">
    <property type="protein sequence ID" value="ABG21547.1"/>
    <property type="molecule type" value="Genomic_DNA"/>
</dbReference>
<gene>
    <name evidence="1" type="ORF">KSY1p005</name>
</gene>